<evidence type="ECO:0000256" key="12">
    <source>
        <dbReference type="ARBA" id="ARBA00023136"/>
    </source>
</evidence>
<comment type="cofactor">
    <cofactor evidence="1">
        <name>heme</name>
        <dbReference type="ChEBI" id="CHEBI:30413"/>
    </cofactor>
</comment>
<keyword evidence="9" id="KW-0560">Oxidoreductase</keyword>
<evidence type="ECO:0000256" key="3">
    <source>
        <dbReference type="ARBA" id="ARBA00004406"/>
    </source>
</evidence>
<comment type="similarity">
    <text evidence="4">Belongs to the cytochrome P450 family.</text>
</comment>
<evidence type="ECO:0000256" key="11">
    <source>
        <dbReference type="ARBA" id="ARBA00023033"/>
    </source>
</evidence>
<dbReference type="Proteomes" id="UP000826234">
    <property type="component" value="Unassembled WGS sequence"/>
</dbReference>
<evidence type="ECO:0000313" key="16">
    <source>
        <dbReference type="Proteomes" id="UP000826234"/>
    </source>
</evidence>
<evidence type="ECO:0000256" key="10">
    <source>
        <dbReference type="ARBA" id="ARBA00023004"/>
    </source>
</evidence>
<reference evidence="15 16" key="1">
    <citation type="journal article" date="2022" name="Gigascience">
        <title>A chromosome-level genome assembly and annotation of the desert horned lizard, Phrynosoma platyrhinos, provides insight into chromosomal rearrangements among reptiles.</title>
        <authorList>
            <person name="Koochekian N."/>
            <person name="Ascanio A."/>
            <person name="Farleigh K."/>
            <person name="Card D.C."/>
            <person name="Schield D.R."/>
            <person name="Castoe T.A."/>
            <person name="Jezkova T."/>
        </authorList>
    </citation>
    <scope>NUCLEOTIDE SEQUENCE [LARGE SCALE GENOMIC DNA]</scope>
    <source>
        <strain evidence="15">NK-2021</strain>
    </source>
</reference>
<feature type="transmembrane region" description="Helical" evidence="13">
    <location>
        <begin position="136"/>
        <end position="156"/>
    </location>
</feature>
<dbReference type="InterPro" id="IPR050182">
    <property type="entry name" value="Cytochrome_P450_fam2"/>
</dbReference>
<keyword evidence="11" id="KW-0503">Monooxygenase</keyword>
<keyword evidence="7" id="KW-0256">Endoplasmic reticulum</keyword>
<keyword evidence="13" id="KW-1133">Transmembrane helix</keyword>
<feature type="chain" id="PRO_5045278027" description="unspecific monooxygenase" evidence="14">
    <location>
        <begin position="21"/>
        <end position="157"/>
    </location>
</feature>
<dbReference type="InterPro" id="IPR001128">
    <property type="entry name" value="Cyt_P450"/>
</dbReference>
<keyword evidence="6" id="KW-0479">Metal-binding</keyword>
<dbReference type="InterPro" id="IPR002401">
    <property type="entry name" value="Cyt_P450_E_grp-I"/>
</dbReference>
<dbReference type="InterPro" id="IPR036396">
    <property type="entry name" value="Cyt_P450_sf"/>
</dbReference>
<proteinExistence type="inferred from homology"/>
<evidence type="ECO:0000256" key="13">
    <source>
        <dbReference type="SAM" id="Phobius"/>
    </source>
</evidence>
<evidence type="ECO:0000256" key="9">
    <source>
        <dbReference type="ARBA" id="ARBA00023002"/>
    </source>
</evidence>
<evidence type="ECO:0000256" key="14">
    <source>
        <dbReference type="SAM" id="SignalP"/>
    </source>
</evidence>
<dbReference type="SUPFAM" id="SSF48264">
    <property type="entry name" value="Cytochrome P450"/>
    <property type="match status" value="1"/>
</dbReference>
<dbReference type="Pfam" id="PF00067">
    <property type="entry name" value="p450"/>
    <property type="match status" value="1"/>
</dbReference>
<keyword evidence="12 13" id="KW-0472">Membrane</keyword>
<name>A0ABQ7SS27_PHRPL</name>
<dbReference type="EC" id="1.14.14.1" evidence="5"/>
<evidence type="ECO:0000256" key="1">
    <source>
        <dbReference type="ARBA" id="ARBA00001971"/>
    </source>
</evidence>
<accession>A0ABQ7SS27</accession>
<comment type="caution">
    <text evidence="15">The sequence shown here is derived from an EMBL/GenBank/DDBJ whole genome shotgun (WGS) entry which is preliminary data.</text>
</comment>
<dbReference type="EMBL" id="JAIPUX010003289">
    <property type="protein sequence ID" value="KAH0620187.1"/>
    <property type="molecule type" value="Genomic_DNA"/>
</dbReference>
<evidence type="ECO:0000256" key="2">
    <source>
        <dbReference type="ARBA" id="ARBA00004174"/>
    </source>
</evidence>
<evidence type="ECO:0000313" key="15">
    <source>
        <dbReference type="EMBL" id="KAH0620187.1"/>
    </source>
</evidence>
<dbReference type="PRINTS" id="PR00463">
    <property type="entry name" value="EP450I"/>
</dbReference>
<organism evidence="15 16">
    <name type="scientific">Phrynosoma platyrhinos</name>
    <name type="common">Desert horned lizard</name>
    <dbReference type="NCBI Taxonomy" id="52577"/>
    <lineage>
        <taxon>Eukaryota</taxon>
        <taxon>Metazoa</taxon>
        <taxon>Chordata</taxon>
        <taxon>Craniata</taxon>
        <taxon>Vertebrata</taxon>
        <taxon>Euteleostomi</taxon>
        <taxon>Lepidosauria</taxon>
        <taxon>Squamata</taxon>
        <taxon>Bifurcata</taxon>
        <taxon>Unidentata</taxon>
        <taxon>Episquamata</taxon>
        <taxon>Toxicofera</taxon>
        <taxon>Iguania</taxon>
        <taxon>Phrynosomatidae</taxon>
        <taxon>Phrynosomatinae</taxon>
        <taxon>Phrynosoma</taxon>
    </lineage>
</organism>
<evidence type="ECO:0000256" key="4">
    <source>
        <dbReference type="ARBA" id="ARBA00010617"/>
    </source>
</evidence>
<keyword evidence="8" id="KW-0492">Microsome</keyword>
<gene>
    <name evidence="15" type="ORF">JD844_020193</name>
</gene>
<dbReference type="Gene3D" id="1.10.630.10">
    <property type="entry name" value="Cytochrome P450"/>
    <property type="match status" value="1"/>
</dbReference>
<feature type="signal peptide" evidence="14">
    <location>
        <begin position="1"/>
        <end position="20"/>
    </location>
</feature>
<keyword evidence="13" id="KW-0812">Transmembrane</keyword>
<sequence>MNSCALVFILIHFTTEKVQEEIDQVVGRSRRPCMADRGQMPYTDAVIHEIQRFISLVPLSVPHAVVKDTPFREYVIPKGTTVFPVLTSVLHDSKEFPNPTKFDPQNFLNEDGTFRKSDYFMPFSAGNMGSILGKDVVELLFLIVLIAGAMGLWPSLL</sequence>
<evidence type="ECO:0000256" key="5">
    <source>
        <dbReference type="ARBA" id="ARBA00012109"/>
    </source>
</evidence>
<dbReference type="PANTHER" id="PTHR24300:SF356">
    <property type="entry name" value="CYTOCHROME P450 2E1"/>
    <property type="match status" value="1"/>
</dbReference>
<keyword evidence="16" id="KW-1185">Reference proteome</keyword>
<keyword evidence="14" id="KW-0732">Signal</keyword>
<protein>
    <recommendedName>
        <fullName evidence="5">unspecific monooxygenase</fullName>
        <ecNumber evidence="5">1.14.14.1</ecNumber>
    </recommendedName>
</protein>
<evidence type="ECO:0000256" key="6">
    <source>
        <dbReference type="ARBA" id="ARBA00022723"/>
    </source>
</evidence>
<keyword evidence="10" id="KW-0408">Iron</keyword>
<comment type="subcellular location">
    <subcellularLocation>
        <location evidence="3">Endoplasmic reticulum membrane</location>
        <topology evidence="3">Peripheral membrane protein</topology>
    </subcellularLocation>
    <subcellularLocation>
        <location evidence="2">Microsome membrane</location>
        <topology evidence="2">Peripheral membrane protein</topology>
    </subcellularLocation>
</comment>
<evidence type="ECO:0000256" key="7">
    <source>
        <dbReference type="ARBA" id="ARBA00022824"/>
    </source>
</evidence>
<dbReference type="PANTHER" id="PTHR24300">
    <property type="entry name" value="CYTOCHROME P450 508A4-RELATED"/>
    <property type="match status" value="1"/>
</dbReference>
<evidence type="ECO:0000256" key="8">
    <source>
        <dbReference type="ARBA" id="ARBA00022848"/>
    </source>
</evidence>